<dbReference type="EMBL" id="PZQS01000009">
    <property type="protein sequence ID" value="PVD25115.1"/>
    <property type="molecule type" value="Genomic_DNA"/>
</dbReference>
<dbReference type="Proteomes" id="UP000245119">
    <property type="component" value="Linkage Group LG9"/>
</dbReference>
<organism evidence="2 3">
    <name type="scientific">Pomacea canaliculata</name>
    <name type="common">Golden apple snail</name>
    <dbReference type="NCBI Taxonomy" id="400727"/>
    <lineage>
        <taxon>Eukaryota</taxon>
        <taxon>Metazoa</taxon>
        <taxon>Spiralia</taxon>
        <taxon>Lophotrochozoa</taxon>
        <taxon>Mollusca</taxon>
        <taxon>Gastropoda</taxon>
        <taxon>Caenogastropoda</taxon>
        <taxon>Architaenioglossa</taxon>
        <taxon>Ampullarioidea</taxon>
        <taxon>Ampullariidae</taxon>
        <taxon>Pomacea</taxon>
    </lineage>
</organism>
<dbReference type="SUPFAM" id="SSF51011">
    <property type="entry name" value="Glycosyl hydrolase domain"/>
    <property type="match status" value="1"/>
</dbReference>
<reference evidence="2 3" key="1">
    <citation type="submission" date="2018-04" db="EMBL/GenBank/DDBJ databases">
        <title>The genome of golden apple snail Pomacea canaliculata provides insight into stress tolerance and invasive adaptation.</title>
        <authorList>
            <person name="Liu C."/>
            <person name="Liu B."/>
            <person name="Ren Y."/>
            <person name="Zhang Y."/>
            <person name="Wang H."/>
            <person name="Li S."/>
            <person name="Jiang F."/>
            <person name="Yin L."/>
            <person name="Zhang G."/>
            <person name="Qian W."/>
            <person name="Fan W."/>
        </authorList>
    </citation>
    <scope>NUCLEOTIDE SEQUENCE [LARGE SCALE GENOMIC DNA]</scope>
    <source>
        <strain evidence="2">SZHN2017</strain>
        <tissue evidence="2">Muscle</tissue>
    </source>
</reference>
<dbReference type="InterPro" id="IPR048395">
    <property type="entry name" value="Glyco_hydro_31_C"/>
</dbReference>
<dbReference type="AlphaFoldDB" id="A0A2T7NVC8"/>
<dbReference type="InterPro" id="IPR050985">
    <property type="entry name" value="Alpha-glycosidase_related"/>
</dbReference>
<feature type="domain" description="Glycosyl hydrolase family 31 C-terminal" evidence="1">
    <location>
        <begin position="54"/>
        <end position="139"/>
    </location>
</feature>
<dbReference type="PANTHER" id="PTHR43053:SF6">
    <property type="entry name" value="SITS-BINDING PROTEIN"/>
    <property type="match status" value="1"/>
</dbReference>
<protein>
    <recommendedName>
        <fullName evidence="1">Glycosyl hydrolase family 31 C-terminal domain-containing protein</fullName>
    </recommendedName>
</protein>
<proteinExistence type="predicted"/>
<gene>
    <name evidence="2" type="ORF">C0Q70_15613</name>
</gene>
<accession>A0A2T7NVC8</accession>
<dbReference type="Gene3D" id="2.60.40.1180">
    <property type="entry name" value="Golgi alpha-mannosidase II"/>
    <property type="match status" value="1"/>
</dbReference>
<dbReference type="Pfam" id="PF21365">
    <property type="entry name" value="Glyco_hydro_31_3rd"/>
    <property type="match status" value="1"/>
</dbReference>
<name>A0A2T7NVC8_POMCA</name>
<dbReference type="Gene3D" id="3.20.20.80">
    <property type="entry name" value="Glycosidases"/>
    <property type="match status" value="1"/>
</dbReference>
<dbReference type="OrthoDB" id="10070917at2759"/>
<evidence type="ECO:0000313" key="2">
    <source>
        <dbReference type="EMBL" id="PVD25115.1"/>
    </source>
</evidence>
<sequence>MQMAAFFPAFKFSWAPWSQSEDALNQAKNLSLLHSTLVMSTIQSEKVARDVGAGLPILRPAWWLDPANQTVHAMGLKDEFLVGDELLVAPILCEGVTVRDIYVPPGVWGDRLKNNILVQGPKILYNYRIELNEVAYFVRMKVYNGKELDNPMMPVRPLATAQRPPLFPEVIIDNTQKRTNKTCQHYDARTRSTALRHIVTSSN</sequence>
<evidence type="ECO:0000259" key="1">
    <source>
        <dbReference type="Pfam" id="PF21365"/>
    </source>
</evidence>
<evidence type="ECO:0000313" key="3">
    <source>
        <dbReference type="Proteomes" id="UP000245119"/>
    </source>
</evidence>
<dbReference type="InterPro" id="IPR013780">
    <property type="entry name" value="Glyco_hydro_b"/>
</dbReference>
<comment type="caution">
    <text evidence="2">The sequence shown here is derived from an EMBL/GenBank/DDBJ whole genome shotgun (WGS) entry which is preliminary data.</text>
</comment>
<keyword evidence="3" id="KW-1185">Reference proteome</keyword>
<dbReference type="PANTHER" id="PTHR43053">
    <property type="entry name" value="GLYCOSIDASE FAMILY 31"/>
    <property type="match status" value="1"/>
</dbReference>
<dbReference type="STRING" id="400727.A0A2T7NVC8"/>